<reference evidence="1 2" key="1">
    <citation type="submission" date="2020-06" db="EMBL/GenBank/DDBJ databases">
        <title>Draft genome sequence of Lactic acid bacteria from Okinawan-style tofu.</title>
        <authorList>
            <person name="Takara I."/>
            <person name="Ikematsu S."/>
        </authorList>
    </citation>
    <scope>NUCLEOTIDE SEQUENCE [LARGE SCALE GENOMIC DNA]</scope>
    <source>
        <strain evidence="2">lg38</strain>
    </source>
</reference>
<protein>
    <submittedName>
        <fullName evidence="1">RusA family crossover junction endodeoxyribonuclease</fullName>
    </submittedName>
</protein>
<dbReference type="GO" id="GO:0006310">
    <property type="term" value="P:DNA recombination"/>
    <property type="evidence" value="ECO:0007669"/>
    <property type="project" value="InterPro"/>
</dbReference>
<dbReference type="RefSeq" id="WP_176489826.1">
    <property type="nucleotide sequence ID" value="NZ_BLXU01000001.1"/>
</dbReference>
<dbReference type="Gene3D" id="3.30.1330.70">
    <property type="entry name" value="Holliday junction resolvase RusA"/>
    <property type="match status" value="1"/>
</dbReference>
<comment type="caution">
    <text evidence="1">The sequence shown here is derived from an EMBL/GenBank/DDBJ whole genome shotgun (WGS) entry which is preliminary data.</text>
</comment>
<name>A0A6L2ZT86_9LACT</name>
<organism evidence="1 2">
    <name type="scientific">Lactococcus garvieae</name>
    <dbReference type="NCBI Taxonomy" id="1363"/>
    <lineage>
        <taxon>Bacteria</taxon>
        <taxon>Bacillati</taxon>
        <taxon>Bacillota</taxon>
        <taxon>Bacilli</taxon>
        <taxon>Lactobacillales</taxon>
        <taxon>Streptococcaceae</taxon>
        <taxon>Lactococcus</taxon>
    </lineage>
</organism>
<dbReference type="AlphaFoldDB" id="A0A6L2ZT86"/>
<dbReference type="SUPFAM" id="SSF103084">
    <property type="entry name" value="Holliday junction resolvase RusA"/>
    <property type="match status" value="1"/>
</dbReference>
<dbReference type="Proteomes" id="UP000504756">
    <property type="component" value="Unassembled WGS sequence"/>
</dbReference>
<sequence>MKFVINMDPMASPRPRFTNRGGFVKSYMPKDYMDWKKQFLLVWSLYQADKFAQGKPLFVKVGFYIAPPAALSKVKKNAEALRTEVMPVVKKPDIDNLVKSVLDAVNGYAWHDDNQISDLYAKKRYSLKPRVEIEITELE</sequence>
<dbReference type="InterPro" id="IPR036614">
    <property type="entry name" value="RusA-like_sf"/>
</dbReference>
<gene>
    <name evidence="1" type="ORF">ikelab_00050</name>
</gene>
<dbReference type="EMBL" id="BLXU01000001">
    <property type="protein sequence ID" value="GFO50730.1"/>
    <property type="molecule type" value="Genomic_DNA"/>
</dbReference>
<evidence type="ECO:0000313" key="2">
    <source>
        <dbReference type="Proteomes" id="UP000504756"/>
    </source>
</evidence>
<proteinExistence type="predicted"/>
<dbReference type="GO" id="GO:0000287">
    <property type="term" value="F:magnesium ion binding"/>
    <property type="evidence" value="ECO:0007669"/>
    <property type="project" value="InterPro"/>
</dbReference>
<dbReference type="GO" id="GO:0006281">
    <property type="term" value="P:DNA repair"/>
    <property type="evidence" value="ECO:0007669"/>
    <property type="project" value="InterPro"/>
</dbReference>
<dbReference type="InterPro" id="IPR008822">
    <property type="entry name" value="Endonuclease_RusA-like"/>
</dbReference>
<evidence type="ECO:0000313" key="1">
    <source>
        <dbReference type="EMBL" id="GFO50730.1"/>
    </source>
</evidence>
<accession>A0A6L2ZT86</accession>
<dbReference type="Pfam" id="PF05866">
    <property type="entry name" value="RusA"/>
    <property type="match status" value="1"/>
</dbReference>